<dbReference type="Pfam" id="PF07907">
    <property type="entry name" value="YibE_F"/>
    <property type="match status" value="1"/>
</dbReference>
<organism evidence="2 3">
    <name type="scientific">Lentihominibacter faecis</name>
    <dbReference type="NCBI Taxonomy" id="2764712"/>
    <lineage>
        <taxon>Bacteria</taxon>
        <taxon>Bacillati</taxon>
        <taxon>Bacillota</taxon>
        <taxon>Clostridia</taxon>
        <taxon>Peptostreptococcales</taxon>
        <taxon>Anaerovoracaceae</taxon>
        <taxon>Lentihominibacter</taxon>
    </lineage>
</organism>
<protein>
    <submittedName>
        <fullName evidence="2">YibE/F family protein</fullName>
    </submittedName>
</protein>
<dbReference type="InterPro" id="IPR014564">
    <property type="entry name" value="UCP031503_TM"/>
</dbReference>
<proteinExistence type="predicted"/>
<comment type="caution">
    <text evidence="2">The sequence shown here is derived from an EMBL/GenBank/DDBJ whole genome shotgun (WGS) entry which is preliminary data.</text>
</comment>
<keyword evidence="1" id="KW-1133">Transmembrane helix</keyword>
<evidence type="ECO:0000313" key="2">
    <source>
        <dbReference type="EMBL" id="MBC5999242.1"/>
    </source>
</evidence>
<feature type="transmembrane region" description="Helical" evidence="1">
    <location>
        <begin position="221"/>
        <end position="245"/>
    </location>
</feature>
<keyword evidence="3" id="KW-1185">Reference proteome</keyword>
<gene>
    <name evidence="2" type="ORF">H8876_04435</name>
</gene>
<dbReference type="EMBL" id="JACRWC010000056">
    <property type="protein sequence ID" value="MBC5999242.1"/>
    <property type="molecule type" value="Genomic_DNA"/>
</dbReference>
<evidence type="ECO:0000256" key="1">
    <source>
        <dbReference type="SAM" id="Phobius"/>
    </source>
</evidence>
<dbReference type="RefSeq" id="WP_249286697.1">
    <property type="nucleotide sequence ID" value="NZ_JACRWC010000056.1"/>
</dbReference>
<feature type="transmembrane region" description="Helical" evidence="1">
    <location>
        <begin position="176"/>
        <end position="201"/>
    </location>
</feature>
<keyword evidence="1" id="KW-0472">Membrane</keyword>
<dbReference type="PIRSF" id="PIRSF031503">
    <property type="entry name" value="UCP031503_mp"/>
    <property type="match status" value="1"/>
</dbReference>
<keyword evidence="1" id="KW-0812">Transmembrane</keyword>
<dbReference type="InterPro" id="IPR012507">
    <property type="entry name" value="YibE_F"/>
</dbReference>
<accession>A0A923SLL8</accession>
<sequence length="252" mass="27230">MMISVLCIVLVALCLLVGGDRTAKTLMTLSLNAIVLVAVIWAISLGLPPMIVSIAAILIVICITIFYQNEVNDKTRVAFIAVIVIAAVMLALIAVFVYGGHLQGMSFVGENKIRQSNGYSGDIGVDMFAIAILVMLWTLVGAIVDTAMAIVSGVYEIARHNPEYEQRELILSGMKIGGSILSSTVNTLFFIFAGEYLILFINFSMYYSLEVMINSREFAEGIINIIISAVGCIAIIPAASCLAAYRFSKKII</sequence>
<dbReference type="Proteomes" id="UP000644115">
    <property type="component" value="Unassembled WGS sequence"/>
</dbReference>
<name>A0A923SLL8_9FIRM</name>
<evidence type="ECO:0000313" key="3">
    <source>
        <dbReference type="Proteomes" id="UP000644115"/>
    </source>
</evidence>
<feature type="transmembrane region" description="Helical" evidence="1">
    <location>
        <begin position="127"/>
        <end position="155"/>
    </location>
</feature>
<reference evidence="2" key="1">
    <citation type="submission" date="2020-08" db="EMBL/GenBank/DDBJ databases">
        <authorList>
            <person name="Liu C."/>
            <person name="Sun Q."/>
        </authorList>
    </citation>
    <scope>NUCLEOTIDE SEQUENCE</scope>
    <source>
        <strain evidence="2">BX16</strain>
    </source>
</reference>
<feature type="transmembrane region" description="Helical" evidence="1">
    <location>
        <begin position="35"/>
        <end position="66"/>
    </location>
</feature>
<dbReference type="AlphaFoldDB" id="A0A923SLL8"/>
<dbReference type="PANTHER" id="PTHR41771">
    <property type="entry name" value="MEMBRANE PROTEIN-RELATED"/>
    <property type="match status" value="1"/>
</dbReference>
<feature type="transmembrane region" description="Helical" evidence="1">
    <location>
        <begin position="78"/>
        <end position="98"/>
    </location>
</feature>
<dbReference type="PANTHER" id="PTHR41771:SF1">
    <property type="entry name" value="MEMBRANE PROTEIN"/>
    <property type="match status" value="1"/>
</dbReference>